<dbReference type="GO" id="GO:0004553">
    <property type="term" value="F:hydrolase activity, hydrolyzing O-glycosyl compounds"/>
    <property type="evidence" value="ECO:0007669"/>
    <property type="project" value="UniProtKB-ARBA"/>
</dbReference>
<dbReference type="Gene3D" id="2.60.40.1740">
    <property type="entry name" value="hypothetical protein (bacova_03559)"/>
    <property type="match status" value="1"/>
</dbReference>
<sequence>MKNMLNIRTCRALFAGALLTGLVTGCDNADLGALDNAAYIKEAQKASSTTVKVEDDGGKTSLTVRLGGKGDTETAFRFEMNPDVLERYNALNGTSYVQLPETCFELPADPVIVPAGEVAAAPAQIDILPFSEEMDDSGSVYALPVTLRCVSGGMKMLGDASDFLIVCERKKIIPVPIFNSEYRTGGSSKLNRVMLNMKDAPITFNAYTIEFKMYKEEFTARNYMIVGFDNGEGNINNRMWVRFEASSTTSDVVNRWMQMNTMAQPGQTAVTPCEAKKWQHVAIVFDGSATSLYLDGEQVVQKSAPRNTVTFKYFALLPQPSYCNTTISFSEVRLWNVARTSTQLKNNVNNVDPKSEGLLGYWKMNEGHGYTFEDATGNGNTAECEYSRAGDLWDPQSYGPATGLEWAPDMDNM</sequence>
<feature type="signal peptide" evidence="1">
    <location>
        <begin position="1"/>
        <end position="29"/>
    </location>
</feature>
<organism evidence="3 4">
    <name type="scientific">Alistipes finegoldii</name>
    <dbReference type="NCBI Taxonomy" id="214856"/>
    <lineage>
        <taxon>Bacteria</taxon>
        <taxon>Pseudomonadati</taxon>
        <taxon>Bacteroidota</taxon>
        <taxon>Bacteroidia</taxon>
        <taxon>Bacteroidales</taxon>
        <taxon>Rikenellaceae</taxon>
        <taxon>Alistipes</taxon>
    </lineage>
</organism>
<dbReference type="InterPro" id="IPR013728">
    <property type="entry name" value="BT_3987-like_N"/>
</dbReference>
<feature type="domain" description="BT-3987-like N-terminal" evidence="2">
    <location>
        <begin position="35"/>
        <end position="152"/>
    </location>
</feature>
<keyword evidence="1" id="KW-0732">Signal</keyword>
<dbReference type="GO" id="GO:0005975">
    <property type="term" value="P:carbohydrate metabolic process"/>
    <property type="evidence" value="ECO:0007669"/>
    <property type="project" value="UniProtKB-ARBA"/>
</dbReference>
<feature type="chain" id="PRO_5041319866" evidence="1">
    <location>
        <begin position="30"/>
        <end position="413"/>
    </location>
</feature>
<accession>A0AA37KVB7</accession>
<dbReference type="PROSITE" id="PS51257">
    <property type="entry name" value="PROKAR_LIPOPROTEIN"/>
    <property type="match status" value="1"/>
</dbReference>
<gene>
    <name evidence="3" type="ORF">CE91St16_18090</name>
</gene>
<evidence type="ECO:0000313" key="4">
    <source>
        <dbReference type="Proteomes" id="UP001055105"/>
    </source>
</evidence>
<dbReference type="RefSeq" id="WP_244076480.1">
    <property type="nucleotide sequence ID" value="NZ_AP025581.1"/>
</dbReference>
<dbReference type="Pfam" id="PF13385">
    <property type="entry name" value="Laminin_G_3"/>
    <property type="match status" value="1"/>
</dbReference>
<evidence type="ECO:0000256" key="1">
    <source>
        <dbReference type="SAM" id="SignalP"/>
    </source>
</evidence>
<dbReference type="Proteomes" id="UP001055105">
    <property type="component" value="Unassembled WGS sequence"/>
</dbReference>
<reference evidence="3" key="1">
    <citation type="submission" date="2022-01" db="EMBL/GenBank/DDBJ databases">
        <title>Novel bile acid biosynthetic pathways are enriched in the microbiome of centenarians.</title>
        <authorList>
            <person name="Sato Y."/>
            <person name="Atarashi K."/>
            <person name="Plichta R.D."/>
            <person name="Arai Y."/>
            <person name="Sasajima S."/>
            <person name="Kearney M.S."/>
            <person name="Suda W."/>
            <person name="Takeshita K."/>
            <person name="Sasaki T."/>
            <person name="Okamoto S."/>
            <person name="Skelly N.A."/>
            <person name="Okamura Y."/>
            <person name="Vlamakis H."/>
            <person name="Li Y."/>
            <person name="Tanoue T."/>
            <person name="Takei H."/>
            <person name="Nittono H."/>
            <person name="Narushima S."/>
            <person name="Irie J."/>
            <person name="Itoh H."/>
            <person name="Moriya K."/>
            <person name="Sugiura Y."/>
            <person name="Suematsu M."/>
            <person name="Moritoki N."/>
            <person name="Shibata S."/>
            <person name="Littman R.D."/>
            <person name="Fischbach A.M."/>
            <person name="Uwamino Y."/>
            <person name="Inoue T."/>
            <person name="Honda A."/>
            <person name="Hattori M."/>
            <person name="Murai T."/>
            <person name="Xavier J.R."/>
            <person name="Hirose N."/>
            <person name="Honda K."/>
        </authorList>
    </citation>
    <scope>NUCLEOTIDE SEQUENCE</scope>
    <source>
        <strain evidence="3">CE91-St16</strain>
    </source>
</reference>
<comment type="caution">
    <text evidence="3">The sequence shown here is derived from an EMBL/GenBank/DDBJ whole genome shotgun (WGS) entry which is preliminary data.</text>
</comment>
<name>A0AA37KVB7_9BACT</name>
<dbReference type="Gene3D" id="2.60.120.200">
    <property type="match status" value="1"/>
</dbReference>
<proteinExistence type="predicted"/>
<dbReference type="EMBL" id="BQOL01000001">
    <property type="protein sequence ID" value="GKI18901.1"/>
    <property type="molecule type" value="Genomic_DNA"/>
</dbReference>
<dbReference type="SUPFAM" id="SSF49899">
    <property type="entry name" value="Concanavalin A-like lectins/glucanases"/>
    <property type="match status" value="1"/>
</dbReference>
<dbReference type="AlphaFoldDB" id="A0AA37KVB7"/>
<dbReference type="Pfam" id="PF08522">
    <property type="entry name" value="BT_3987-like_N"/>
    <property type="match status" value="1"/>
</dbReference>
<protein>
    <submittedName>
        <fullName evidence="3">Phospholipase</fullName>
    </submittedName>
</protein>
<dbReference type="InterPro" id="IPR013320">
    <property type="entry name" value="ConA-like_dom_sf"/>
</dbReference>
<evidence type="ECO:0000313" key="3">
    <source>
        <dbReference type="EMBL" id="GKI18901.1"/>
    </source>
</evidence>
<evidence type="ECO:0000259" key="2">
    <source>
        <dbReference type="Pfam" id="PF08522"/>
    </source>
</evidence>